<sequence>MAKRQAISPVIATVIIVAVTIAVAIAVAFWMTGIIGLFTGFEQLTIDAINAVPTILPGGFPGWEVSVTVTNRGTSPTSITHIYINGYLAWDIGGIIIVGCPALFGVDVDPPAGAGAIPFNPGESRTITLTITKGGTCGPTTLNPGGSVEVKLHTSGGKDYPKLVVLP</sequence>
<dbReference type="NCBIfam" id="TIGR02537">
    <property type="entry name" value="arch_flag_Nterm"/>
    <property type="match status" value="1"/>
</dbReference>
<name>A0A7L9FHD3_9CREN</name>
<dbReference type="RefSeq" id="WP_192819033.1">
    <property type="nucleotide sequence ID" value="NZ_CP062310.1"/>
</dbReference>
<keyword evidence="1" id="KW-0472">Membrane</keyword>
<organism evidence="2 3">
    <name type="scientific">Infirmifilum lucidum</name>
    <dbReference type="NCBI Taxonomy" id="2776706"/>
    <lineage>
        <taxon>Archaea</taxon>
        <taxon>Thermoproteota</taxon>
        <taxon>Thermoprotei</taxon>
        <taxon>Thermofilales</taxon>
        <taxon>Thermofilaceae</taxon>
        <taxon>Infirmifilum</taxon>
    </lineage>
</organism>
<dbReference type="GeneID" id="59148415"/>
<evidence type="ECO:0000313" key="2">
    <source>
        <dbReference type="EMBL" id="QOJ79061.1"/>
    </source>
</evidence>
<dbReference type="KEGG" id="thel:IG193_00925"/>
<keyword evidence="1" id="KW-0812">Transmembrane</keyword>
<keyword evidence="3" id="KW-1185">Reference proteome</keyword>
<dbReference type="Proteomes" id="UP000594121">
    <property type="component" value="Chromosome"/>
</dbReference>
<evidence type="ECO:0000256" key="1">
    <source>
        <dbReference type="SAM" id="Phobius"/>
    </source>
</evidence>
<keyword evidence="1" id="KW-1133">Transmembrane helix</keyword>
<dbReference type="InterPro" id="IPR013373">
    <property type="entry name" value="Flagellin/pilin_N_arc"/>
</dbReference>
<evidence type="ECO:0000313" key="3">
    <source>
        <dbReference type="Proteomes" id="UP000594121"/>
    </source>
</evidence>
<reference evidence="2 3" key="1">
    <citation type="submission" date="2020-10" db="EMBL/GenBank/DDBJ databases">
        <title>Thermofilum lucidum 3507LT sp. nov. a novel member of Thermofilaceae family isolated from Chile hot spring, and proposal of description order Thermofilales.</title>
        <authorList>
            <person name="Zayulina K.S."/>
            <person name="Elcheninov A.G."/>
            <person name="Toshchakov S.V."/>
            <person name="Kublanov I.V."/>
        </authorList>
    </citation>
    <scope>NUCLEOTIDE SEQUENCE [LARGE SCALE GENOMIC DNA]</scope>
    <source>
        <strain evidence="2 3">3507LT</strain>
    </source>
</reference>
<feature type="transmembrane region" description="Helical" evidence="1">
    <location>
        <begin position="12"/>
        <end position="38"/>
    </location>
</feature>
<dbReference type="AlphaFoldDB" id="A0A7L9FHD3"/>
<protein>
    <submittedName>
        <fullName evidence="2">DUF4352 domain-containing protein</fullName>
    </submittedName>
</protein>
<dbReference type="InParanoid" id="A0A7L9FHD3"/>
<gene>
    <name evidence="2" type="ORF">IG193_00925</name>
</gene>
<accession>A0A7L9FHD3</accession>
<proteinExistence type="predicted"/>
<dbReference type="EMBL" id="CP062310">
    <property type="protein sequence ID" value="QOJ79061.1"/>
    <property type="molecule type" value="Genomic_DNA"/>
</dbReference>